<dbReference type="AlphaFoldDB" id="A0AAD4EL02"/>
<name>A0AAD4EL02_9AGAM</name>
<dbReference type="Proteomes" id="UP001195769">
    <property type="component" value="Unassembled WGS sequence"/>
</dbReference>
<accession>A0AAD4EL02</accession>
<dbReference type="RefSeq" id="XP_041232523.1">
    <property type="nucleotide sequence ID" value="XM_041371467.1"/>
</dbReference>
<comment type="caution">
    <text evidence="1">The sequence shown here is derived from an EMBL/GenBank/DDBJ whole genome shotgun (WGS) entry which is preliminary data.</text>
</comment>
<protein>
    <recommendedName>
        <fullName evidence="3">F-box domain-containing protein</fullName>
    </recommendedName>
</protein>
<evidence type="ECO:0000313" key="2">
    <source>
        <dbReference type="Proteomes" id="UP001195769"/>
    </source>
</evidence>
<evidence type="ECO:0008006" key="3">
    <source>
        <dbReference type="Google" id="ProtNLM"/>
    </source>
</evidence>
<gene>
    <name evidence="1" type="ORF">F5891DRAFT_350443</name>
</gene>
<dbReference type="EMBL" id="JABBWK010000003">
    <property type="protein sequence ID" value="KAG1906948.1"/>
    <property type="molecule type" value="Genomic_DNA"/>
</dbReference>
<proteinExistence type="predicted"/>
<keyword evidence="2" id="KW-1185">Reference proteome</keyword>
<dbReference type="GeneID" id="64665765"/>
<reference evidence="1" key="1">
    <citation type="journal article" date="2020" name="New Phytol.">
        <title>Comparative genomics reveals dynamic genome evolution in host specialist ectomycorrhizal fungi.</title>
        <authorList>
            <person name="Lofgren L.A."/>
            <person name="Nguyen N.H."/>
            <person name="Vilgalys R."/>
            <person name="Ruytinx J."/>
            <person name="Liao H.L."/>
            <person name="Branco S."/>
            <person name="Kuo A."/>
            <person name="LaButti K."/>
            <person name="Lipzen A."/>
            <person name="Andreopoulos W."/>
            <person name="Pangilinan J."/>
            <person name="Riley R."/>
            <person name="Hundley H."/>
            <person name="Na H."/>
            <person name="Barry K."/>
            <person name="Grigoriev I.V."/>
            <person name="Stajich J.E."/>
            <person name="Kennedy P.G."/>
        </authorList>
    </citation>
    <scope>NUCLEOTIDE SEQUENCE</scope>
    <source>
        <strain evidence="1">FC203</strain>
    </source>
</reference>
<evidence type="ECO:0000313" key="1">
    <source>
        <dbReference type="EMBL" id="KAG1906948.1"/>
    </source>
</evidence>
<organism evidence="1 2">
    <name type="scientific">Suillus fuscotomentosus</name>
    <dbReference type="NCBI Taxonomy" id="1912939"/>
    <lineage>
        <taxon>Eukaryota</taxon>
        <taxon>Fungi</taxon>
        <taxon>Dikarya</taxon>
        <taxon>Basidiomycota</taxon>
        <taxon>Agaricomycotina</taxon>
        <taxon>Agaricomycetes</taxon>
        <taxon>Agaricomycetidae</taxon>
        <taxon>Boletales</taxon>
        <taxon>Suillineae</taxon>
        <taxon>Suillaceae</taxon>
        <taxon>Suillus</taxon>
    </lineage>
</organism>
<sequence length="95" mass="10963">MTFESLPGRVPVKLIATFLRNIDFELLISVEFVSETKTCCFRLNFKRLETPNLVSGGYERSFYHSSLRSIVPRSNWIDIPTFALPDFILFESSLP</sequence>